<keyword evidence="3" id="KW-1185">Reference proteome</keyword>
<name>A0A7J7I805_CAMSI</name>
<evidence type="ECO:0000313" key="3">
    <source>
        <dbReference type="Proteomes" id="UP000593564"/>
    </source>
</evidence>
<comment type="caution">
    <text evidence="2">The sequence shown here is derived from an EMBL/GenBank/DDBJ whole genome shotgun (WGS) entry which is preliminary data.</text>
</comment>
<dbReference type="PANTHER" id="PTHR36410">
    <property type="entry name" value="EXPRESSED PROTEIN"/>
    <property type="match status" value="1"/>
</dbReference>
<reference evidence="2 3" key="2">
    <citation type="submission" date="2020-07" db="EMBL/GenBank/DDBJ databases">
        <title>Genome assembly of wild tea tree DASZ reveals pedigree and selection history of tea varieties.</title>
        <authorList>
            <person name="Zhang W."/>
        </authorList>
    </citation>
    <scope>NUCLEOTIDE SEQUENCE [LARGE SCALE GENOMIC DNA]</scope>
    <source>
        <strain evidence="3">cv. G240</strain>
        <tissue evidence="2">Leaf</tissue>
    </source>
</reference>
<sequence length="129" mass="14216">MLNAIRLARAQPQSLLSSPIPYHIGRRSCSSSGLKFRRESNKKSDNMEQKQNNNPNAKTGDVMSHSFGEGYASRSDEEGFGGTTCDASDAASKIEQDRMIHENHPAYDKSQGSEVAEKEKARHQTTADT</sequence>
<feature type="region of interest" description="Disordered" evidence="1">
    <location>
        <begin position="18"/>
        <end position="129"/>
    </location>
</feature>
<reference evidence="3" key="1">
    <citation type="journal article" date="2020" name="Nat. Commun.">
        <title>Genome assembly of wild tea tree DASZ reveals pedigree and selection history of tea varieties.</title>
        <authorList>
            <person name="Zhang W."/>
            <person name="Zhang Y."/>
            <person name="Qiu H."/>
            <person name="Guo Y."/>
            <person name="Wan H."/>
            <person name="Zhang X."/>
            <person name="Scossa F."/>
            <person name="Alseekh S."/>
            <person name="Zhang Q."/>
            <person name="Wang P."/>
            <person name="Xu L."/>
            <person name="Schmidt M.H."/>
            <person name="Jia X."/>
            <person name="Li D."/>
            <person name="Zhu A."/>
            <person name="Guo F."/>
            <person name="Chen W."/>
            <person name="Ni D."/>
            <person name="Usadel B."/>
            <person name="Fernie A.R."/>
            <person name="Wen W."/>
        </authorList>
    </citation>
    <scope>NUCLEOTIDE SEQUENCE [LARGE SCALE GENOMIC DNA]</scope>
    <source>
        <strain evidence="3">cv. G240</strain>
    </source>
</reference>
<dbReference type="EMBL" id="JACBKZ010000001">
    <property type="protein sequence ID" value="KAF5961049.1"/>
    <property type="molecule type" value="Genomic_DNA"/>
</dbReference>
<organism evidence="2 3">
    <name type="scientific">Camellia sinensis</name>
    <name type="common">Tea plant</name>
    <name type="synonym">Thea sinensis</name>
    <dbReference type="NCBI Taxonomy" id="4442"/>
    <lineage>
        <taxon>Eukaryota</taxon>
        <taxon>Viridiplantae</taxon>
        <taxon>Streptophyta</taxon>
        <taxon>Embryophyta</taxon>
        <taxon>Tracheophyta</taxon>
        <taxon>Spermatophyta</taxon>
        <taxon>Magnoliopsida</taxon>
        <taxon>eudicotyledons</taxon>
        <taxon>Gunneridae</taxon>
        <taxon>Pentapetalae</taxon>
        <taxon>asterids</taxon>
        <taxon>Ericales</taxon>
        <taxon>Theaceae</taxon>
        <taxon>Camellia</taxon>
    </lineage>
</organism>
<evidence type="ECO:0000313" key="2">
    <source>
        <dbReference type="EMBL" id="KAF5961049.1"/>
    </source>
</evidence>
<protein>
    <submittedName>
        <fullName evidence="2">Uncharacterized protein</fullName>
    </submittedName>
</protein>
<dbReference type="AlphaFoldDB" id="A0A7J7I805"/>
<dbReference type="Proteomes" id="UP000593564">
    <property type="component" value="Unassembled WGS sequence"/>
</dbReference>
<proteinExistence type="predicted"/>
<gene>
    <name evidence="2" type="ORF">HYC85_002258</name>
</gene>
<feature type="compositionally biased region" description="Basic and acidic residues" evidence="1">
    <location>
        <begin position="36"/>
        <end position="48"/>
    </location>
</feature>
<accession>A0A7J7I805</accession>
<dbReference type="PANTHER" id="PTHR36410:SF1">
    <property type="entry name" value="EXPRESSED PROTEIN"/>
    <property type="match status" value="1"/>
</dbReference>
<feature type="compositionally biased region" description="Basic and acidic residues" evidence="1">
    <location>
        <begin position="92"/>
        <end position="107"/>
    </location>
</feature>
<evidence type="ECO:0000256" key="1">
    <source>
        <dbReference type="SAM" id="MobiDB-lite"/>
    </source>
</evidence>